<keyword evidence="2" id="KW-1185">Reference proteome</keyword>
<dbReference type="EMBL" id="CAUYUJ010014877">
    <property type="protein sequence ID" value="CAK0847158.1"/>
    <property type="molecule type" value="Genomic_DNA"/>
</dbReference>
<proteinExistence type="predicted"/>
<protein>
    <submittedName>
        <fullName evidence="1">Uncharacterized protein</fullName>
    </submittedName>
</protein>
<sequence length="189" mass="20074">MPHVASIASLMASTNVEIRGSNQTVEERFTQLRADLQTFLAGSGGPLLSVMGDGDALPDGSAMSGVVLRRSGVAINGFGCCPDTSIDPLEKGVENIILKHIHIHGLQLKVDQVMTTWVNGNRAVGVDGGVFHIDRAWDISNCFACVGNSFTDAQITMGVFRGALQKTGISKDILFFCFGGSHVPLSIQQ</sequence>
<accession>A0ABN9TPN5</accession>
<name>A0ABN9TPN5_9DINO</name>
<dbReference type="Proteomes" id="UP001189429">
    <property type="component" value="Unassembled WGS sequence"/>
</dbReference>
<evidence type="ECO:0000313" key="1">
    <source>
        <dbReference type="EMBL" id="CAK0847158.1"/>
    </source>
</evidence>
<reference evidence="1" key="1">
    <citation type="submission" date="2023-10" db="EMBL/GenBank/DDBJ databases">
        <authorList>
            <person name="Chen Y."/>
            <person name="Shah S."/>
            <person name="Dougan E. K."/>
            <person name="Thang M."/>
            <person name="Chan C."/>
        </authorList>
    </citation>
    <scope>NUCLEOTIDE SEQUENCE [LARGE SCALE GENOMIC DNA]</scope>
</reference>
<organism evidence="1 2">
    <name type="scientific">Prorocentrum cordatum</name>
    <dbReference type="NCBI Taxonomy" id="2364126"/>
    <lineage>
        <taxon>Eukaryota</taxon>
        <taxon>Sar</taxon>
        <taxon>Alveolata</taxon>
        <taxon>Dinophyceae</taxon>
        <taxon>Prorocentrales</taxon>
        <taxon>Prorocentraceae</taxon>
        <taxon>Prorocentrum</taxon>
    </lineage>
</organism>
<gene>
    <name evidence="1" type="ORF">PCOR1329_LOCUS40444</name>
</gene>
<comment type="caution">
    <text evidence="1">The sequence shown here is derived from an EMBL/GenBank/DDBJ whole genome shotgun (WGS) entry which is preliminary data.</text>
</comment>
<evidence type="ECO:0000313" key="2">
    <source>
        <dbReference type="Proteomes" id="UP001189429"/>
    </source>
</evidence>